<proteinExistence type="predicted"/>
<reference evidence="1 2" key="1">
    <citation type="journal article" date="2019" name="Sci. Rep.">
        <title>Orb-weaving spider Araneus ventricosus genome elucidates the spidroin gene catalogue.</title>
        <authorList>
            <person name="Kono N."/>
            <person name="Nakamura H."/>
            <person name="Ohtoshi R."/>
            <person name="Moran D.A.P."/>
            <person name="Shinohara A."/>
            <person name="Yoshida Y."/>
            <person name="Fujiwara M."/>
            <person name="Mori M."/>
            <person name="Tomita M."/>
            <person name="Arakawa K."/>
        </authorList>
    </citation>
    <scope>NUCLEOTIDE SEQUENCE [LARGE SCALE GENOMIC DNA]</scope>
</reference>
<evidence type="ECO:0000313" key="1">
    <source>
        <dbReference type="EMBL" id="GBM53693.1"/>
    </source>
</evidence>
<sequence>MEMVTFGGTLHRATVLDWSQIGLRNINQSLNCFHGQLSPLISILRSICGTKSRDHFEAWRRSHPFSPNLELPLCHHGPTFLSNGIRNLFVRAKKNIGCDQRPTRY</sequence>
<evidence type="ECO:0000313" key="2">
    <source>
        <dbReference type="Proteomes" id="UP000499080"/>
    </source>
</evidence>
<dbReference type="AlphaFoldDB" id="A0A4Y2GJC8"/>
<comment type="caution">
    <text evidence="1">The sequence shown here is derived from an EMBL/GenBank/DDBJ whole genome shotgun (WGS) entry which is preliminary data.</text>
</comment>
<name>A0A4Y2GJC8_ARAVE</name>
<organism evidence="1 2">
    <name type="scientific">Araneus ventricosus</name>
    <name type="common">Orbweaver spider</name>
    <name type="synonym">Epeira ventricosa</name>
    <dbReference type="NCBI Taxonomy" id="182803"/>
    <lineage>
        <taxon>Eukaryota</taxon>
        <taxon>Metazoa</taxon>
        <taxon>Ecdysozoa</taxon>
        <taxon>Arthropoda</taxon>
        <taxon>Chelicerata</taxon>
        <taxon>Arachnida</taxon>
        <taxon>Araneae</taxon>
        <taxon>Araneomorphae</taxon>
        <taxon>Entelegynae</taxon>
        <taxon>Araneoidea</taxon>
        <taxon>Araneidae</taxon>
        <taxon>Araneus</taxon>
    </lineage>
</organism>
<protein>
    <submittedName>
        <fullName evidence="1">Uncharacterized protein</fullName>
    </submittedName>
</protein>
<keyword evidence="2" id="KW-1185">Reference proteome</keyword>
<accession>A0A4Y2GJC8</accession>
<dbReference type="Proteomes" id="UP000499080">
    <property type="component" value="Unassembled WGS sequence"/>
</dbReference>
<gene>
    <name evidence="1" type="ORF">AVEN_233664_1</name>
</gene>
<dbReference type="EMBL" id="BGPR01001429">
    <property type="protein sequence ID" value="GBM53693.1"/>
    <property type="molecule type" value="Genomic_DNA"/>
</dbReference>